<feature type="domain" description="Cadherin" evidence="11">
    <location>
        <begin position="2082"/>
        <end position="2161"/>
    </location>
</feature>
<feature type="domain" description="Cadherin" evidence="11">
    <location>
        <begin position="873"/>
        <end position="975"/>
    </location>
</feature>
<feature type="non-terminal residue" evidence="12">
    <location>
        <position position="1"/>
    </location>
</feature>
<sequence>MKSYFLVTLFFYKIEASYVFYFAENQPPGSKVGQVDGHFPFKQNGAIEYFSVNELSGEIFSKKNFSMKYYEPQVNEYCFNFTVSSASNKELIEVFIWVFSVPLFSEFSYSIYMKENSKINSLTMLKFLNNTNLKVRYKSENFVDKFQIVTNDKNELFLKLLLPLDYEKQKYYLINISAFGYVHASDLDSGSNSQIKYSLHETADFYINETSGDIFLKNSVDAESRILYQVMCIASDQGNPPKMSSVILKFSILDCNDNPPLIDVIFTLPGIYQIVEAKDSLSALLFTQMKIQINVSDINDNSPKFSQQTYNISVKESIGIEELIVRVFAQDLDFGENGKVSYKIDSSSFLGAEFVKLDQQNGKIVFVQNVDYELFSIIKFQICAFDHGIPQHRSYAFVQINLIDVNDNPPYFSPLLMVFNITENQEVGSFIAKDSLSALLFTQMKIQINVSDINDNSPKFSQQTYNISVKESIGIEELIVRVFAQDLDFGENGKVSYKIDSSSFLGAEFVKLDQQNGKIVFVQNVDYELFSIIKFQICAFDHGIPQHRSYAFVQINLIDVNDNPPYFSPLLMVFNITENQEVGSFIGQVHADDIDTVDSQKITYYLNSSVIQIDNNTGIITSLKMFDREEKSCYEFEVSTFDSGGLCGKGTLFINIIDLNDCSPKFERGVFNVSITENFPLYEVAFYITAYDLDEGSNALPSYSAIFEDDTFSIDSTTGGVILNHSLKKHPKRLFNFQVSVKDAGGFPGISTARVLLNIFPPSILPPVFTENNYIFNVVENNQIGKVIGVLQAVRPLSQSAAFIIFEIANGNNSFTINSISGSLWANTVLDFEKKKEHFILVKAIDSLNISLINLTKVQINVLDQNDNQPWFVNKTENVSILEGVPIGYIFFKCQAFDNDLGLNGLVKYSITNTSGPINVSSESCNVFTTGTIDYELVKEYIVYIEAVDQSSPFHKATLQLKIQVLDTNDNLPIFSNYSYVVHLAENLPLNSLIITVHATDQDSGLNGELIYELVSSKHSEMFFLSINGSLYLKKAIDYEVNQYFLLTLKVIDKGLPPQKNEVKLTIIVEDENDNSPVFEKNNYIFYLNEESPAGSVVGIVTAFDNDQGTNADMEFFISSNDFTYDSENIFGRSDCIIRSLRKFDSESGDKEFGVTITVKDLGKPSLKSIVQVKIVIKNINDHPPKFSKATAYFACVVRETSMNSFVIQIEATDPDVVPYPLKYKLGATENITSNFLSIFRIDSSSGAVYTKQKIGFEMQSFYETTVSVEEVGDGLILFNYQKLVIFVVPLLQHTFFTDSCMVAAVSEKSLPQQGIISDAISYNNQFVVSNYSIVEKNVPFLVLKTTENKYVPTYPDNPERYTISEDWPTLIPFAVLQKALDNDADLGGFVVYSINSTNPSNAPVQLSPISRELFLTHSVDYEEQEVLSLKIGITDLAANINERLFNTFTVYISIKDVNDNPPVFKSATSAKIQEGENPGTMVSTIQAEDPDKGETHTAIGYYIMSGNDAGFFNLNYLTGNLFTLKPLNASVGRIYILTIKLVELRENKISSLSSTQNVTIYVDDINDHPPKFSKAIYHAVIKENMINGSYITQLAYVDSDIFKENTQSVFDLFDNFDKFSIDTETGIIVSKKSFDREVHSSFILTAVVKNIAYPYGQDFCTVVVDIEDINDNAPVLSGGEKVKLHVFEKLRADNTKIHKFEVFDLDIDRGERRKYKFSVFVENISPPYFMSYQNVTIVVVDDDDNKIEFEQKVYYVEVQETTSVNMTILHVNATDKDSSRNSVIYYEFVDSNDHFIIDRYSGAISTTVSLDYEQKKEYQLEVKAIDSDSKMFDLCQVIIEVIDMNDNYPVFLQSKYTKVIEKVTSSYVLQVQASDADLNGKQGVSYAFDPPSHHFNISSSTGEIFITDRNLMPGQYHLHVKAVDDGGYKKSYVQVLITVGNSTEIEILNKSVIFTVDENPPNGFVLGTIYAKAKSSDKITYSILEATNPDLGLSINQKGEIFVNKSESLDYEKYPIIMLGVLASIFVNDETYSSYLTVVINLNDVNDNDPQIIPLNKQYKYLESDSSNFKPHILNYFDVKDDDHIDLNKLKVVIISGNDDGMFEIVEGTTVMTLLKPIDYETKKEHNLLVRVYDGGSPPRFSDSYYTLIIEDRNDNPPVFQNVDTIFVNENVTSGSVVGSVRATDIDVSTTEIIYEIVDGSSSTFTIDENLGSIILKKSKYLDYEKVKFYNLNISASDKLHKTYCQLNINITDSNDHQPIFTKQLYSVKVQDTIKKGEYITKVSADDLDSGSYGYVQYLLDPPQDAFTIEQDSGKIITNKEFQFNEDATVMELQVVAFDSNMALGYLKSTTIVLLEVEGKKAIYPKFQQSHYYMKISEGASIGAVVGIVTALFTNSIHQNIKYFIRREMETFSINAYSGLITVNNQLDREMQSSYNIEVYAAIAHQPDVFTKCIVSIQVLDINDNNPIFEKHDYNVSVLENENTGQILLTVLATDADDSATENGKVRYEIHSGQDENEWLSIDADTGVIRTKRLLDREIRPYLQVTIKAADHKGSGRSDFARLTVEVLDVNDNPPEFKVDVPNYQEIKISENLPPNTQVFNAYAFDPDEGLNGMISYSILERDVMFYMNDSTSGLIYTKNSLDYESVSLYNLTVVATDCGEKPLVSSFEYQIHVQDVNEYAPLFTNSKFIFNIPGNLQVGETIGKVDSFDKDGGEANITHYTIISGFSDKFSLDSISGSITLVKDLRFNNKQGASDVAKYILKLRADNYPPSNLLYSLTDVFIIVNHTCAGCEIFSEITLKPKQSMASSSILIVFASVMVLVILIFLVLCIVYCRRKSYRCYKKPFFYNSNKLNLPKSSVECKLLHTYNKHSTLDMVDTRFSSDFPEKSCGTQLSSVIGLLNKSSETSASVTDKASTFSFGIYHEQGTEHRPFLKGVSKLNPKSIDEKNNFRYKASNSSPKNSISIDSRKSNSFQSRQTGSGNGIVRGSHESLKDFMEEGGGEAAGGIDVRNLLYAKLAEVEDQHEDNMDGVKPFKDEGFMSRGGSLSTIIASDEELSPYDYEWPSHNLRQSGVFHEEDRYKGPDPAAISLQTNPIEIVEYTSQKRNQSSGSLFTLSTTSGNTNNSPDKERIWRSESVCSQLSRITLSDIDLTDDENVRV</sequence>
<dbReference type="Gene3D" id="2.60.40.60">
    <property type="entry name" value="Cadherins"/>
    <property type="match status" value="23"/>
</dbReference>
<feature type="region of interest" description="Disordered" evidence="8">
    <location>
        <begin position="3110"/>
        <end position="3133"/>
    </location>
</feature>
<evidence type="ECO:0000256" key="1">
    <source>
        <dbReference type="ARBA" id="ARBA00004370"/>
    </source>
</evidence>
<feature type="domain" description="Cadherin" evidence="11">
    <location>
        <begin position="1080"/>
        <end position="1187"/>
    </location>
</feature>
<accession>T2M7D2</accession>
<dbReference type="PANTHER" id="PTHR24026:SF126">
    <property type="entry name" value="PROTOCADHERIN FAT 4"/>
    <property type="match status" value="1"/>
</dbReference>
<dbReference type="InterPro" id="IPR020894">
    <property type="entry name" value="Cadherin_CS"/>
</dbReference>
<evidence type="ECO:0000256" key="7">
    <source>
        <dbReference type="PROSITE-ProRule" id="PRU00043"/>
    </source>
</evidence>
<dbReference type="InterPro" id="IPR015919">
    <property type="entry name" value="Cadherin-like_sf"/>
</dbReference>
<feature type="domain" description="Cadherin" evidence="11">
    <location>
        <begin position="2161"/>
        <end position="2262"/>
    </location>
</feature>
<feature type="domain" description="Cadherin" evidence="11">
    <location>
        <begin position="1356"/>
        <end position="1465"/>
    </location>
</feature>
<protein>
    <submittedName>
        <fullName evidence="12">Protocadherin-16</fullName>
    </submittedName>
</protein>
<dbReference type="EMBL" id="HAAD01001782">
    <property type="protein sequence ID" value="CDG68014.1"/>
    <property type="molecule type" value="mRNA"/>
</dbReference>
<feature type="domain" description="Cadherin" evidence="11">
    <location>
        <begin position="1574"/>
        <end position="1677"/>
    </location>
</feature>
<evidence type="ECO:0000259" key="11">
    <source>
        <dbReference type="PROSITE" id="PS50268"/>
    </source>
</evidence>
<evidence type="ECO:0000256" key="2">
    <source>
        <dbReference type="ARBA" id="ARBA00022692"/>
    </source>
</evidence>
<evidence type="ECO:0000256" key="3">
    <source>
        <dbReference type="ARBA" id="ARBA00022737"/>
    </source>
</evidence>
<feature type="domain" description="Cadherin" evidence="11">
    <location>
        <begin position="976"/>
        <end position="1079"/>
    </location>
</feature>
<dbReference type="GO" id="GO:0005509">
    <property type="term" value="F:calcium ion binding"/>
    <property type="evidence" value="ECO:0007669"/>
    <property type="project" value="UniProtKB-UniRule"/>
</dbReference>
<evidence type="ECO:0000256" key="10">
    <source>
        <dbReference type="SAM" id="SignalP"/>
    </source>
</evidence>
<evidence type="ECO:0000256" key="8">
    <source>
        <dbReference type="SAM" id="MobiDB-lite"/>
    </source>
</evidence>
<dbReference type="PANTHER" id="PTHR24026">
    <property type="entry name" value="FAT ATYPICAL CADHERIN-RELATED"/>
    <property type="match status" value="1"/>
</dbReference>
<feature type="signal peptide" evidence="10">
    <location>
        <begin position="1"/>
        <end position="16"/>
    </location>
</feature>
<feature type="domain" description="Cadherin" evidence="11">
    <location>
        <begin position="306"/>
        <end position="412"/>
    </location>
</feature>
<dbReference type="GO" id="GO:0007156">
    <property type="term" value="P:homophilic cell adhesion via plasma membrane adhesion molecules"/>
    <property type="evidence" value="ECO:0007669"/>
    <property type="project" value="InterPro"/>
</dbReference>
<feature type="domain" description="Cadherin" evidence="11">
    <location>
        <begin position="2369"/>
        <end position="2470"/>
    </location>
</feature>
<dbReference type="OrthoDB" id="6252479at2759"/>
<comment type="subcellular location">
    <subcellularLocation>
        <location evidence="1">Membrane</location>
    </subcellularLocation>
</comment>
<keyword evidence="3" id="KW-0677">Repeat</keyword>
<dbReference type="InterPro" id="IPR002126">
    <property type="entry name" value="Cadherin-like_dom"/>
</dbReference>
<feature type="domain" description="Cadherin" evidence="11">
    <location>
        <begin position="770"/>
        <end position="872"/>
    </location>
</feature>
<evidence type="ECO:0000256" key="6">
    <source>
        <dbReference type="ARBA" id="ARBA00023136"/>
    </source>
</evidence>
<evidence type="ECO:0000256" key="4">
    <source>
        <dbReference type="ARBA" id="ARBA00022837"/>
    </source>
</evidence>
<keyword evidence="4 7" id="KW-0106">Calcium</keyword>
<feature type="compositionally biased region" description="Polar residues" evidence="8">
    <location>
        <begin position="2956"/>
        <end position="2981"/>
    </location>
</feature>
<feature type="domain" description="Cadherin" evidence="11">
    <location>
        <begin position="568"/>
        <end position="666"/>
    </location>
</feature>
<dbReference type="PROSITE" id="PS50268">
    <property type="entry name" value="CADHERIN_2"/>
    <property type="match status" value="23"/>
</dbReference>
<reference evidence="12" key="1">
    <citation type="journal article" date="2013" name="Genome Biol. Evol.">
        <title>Punctuated emergences of genetic and phenotypic innovations in eumetazoan, bilaterian, euteleostome, and hominidae ancestors.</title>
        <authorList>
            <person name="Wenger Y."/>
            <person name="Galliot B."/>
        </authorList>
    </citation>
    <scope>NUCLEOTIDE SEQUENCE</scope>
    <source>
        <tissue evidence="12">Whole animals</tissue>
    </source>
</reference>
<feature type="chain" id="PRO_5004603764" evidence="10">
    <location>
        <begin position="17"/>
        <end position="3161"/>
    </location>
</feature>
<feature type="domain" description="Cadherin" evidence="11">
    <location>
        <begin position="1465"/>
        <end position="1573"/>
    </location>
</feature>
<dbReference type="PROSITE" id="PS00232">
    <property type="entry name" value="CADHERIN_1"/>
    <property type="match status" value="12"/>
</dbReference>
<name>T2M7D2_HYDVU</name>
<feature type="compositionally biased region" description="Low complexity" evidence="8">
    <location>
        <begin position="3110"/>
        <end position="3127"/>
    </location>
</feature>
<feature type="domain" description="Cadherin" evidence="11">
    <location>
        <begin position="1949"/>
        <end position="2053"/>
    </location>
</feature>
<feature type="domain" description="Cadherin" evidence="11">
    <location>
        <begin position="667"/>
        <end position="769"/>
    </location>
</feature>
<feature type="domain" description="Cadherin" evidence="11">
    <location>
        <begin position="461"/>
        <end position="567"/>
    </location>
</feature>
<feature type="domain" description="Cadherin" evidence="11">
    <location>
        <begin position="1189"/>
        <end position="1297"/>
    </location>
</feature>
<evidence type="ECO:0000313" key="12">
    <source>
        <dbReference type="EMBL" id="CDG68014.1"/>
    </source>
</evidence>
<dbReference type="SMART" id="SM00112">
    <property type="entry name" value="CA"/>
    <property type="match status" value="22"/>
</dbReference>
<keyword evidence="10" id="KW-0732">Signal</keyword>
<dbReference type="FunFam" id="2.60.40.60:FF:000020">
    <property type="entry name" value="Dachsous cadherin-related 1b"/>
    <property type="match status" value="6"/>
</dbReference>
<feature type="domain" description="Cadherin" evidence="11">
    <location>
        <begin position="2471"/>
        <end position="2578"/>
    </location>
</feature>
<evidence type="ECO:0000256" key="5">
    <source>
        <dbReference type="ARBA" id="ARBA00022989"/>
    </source>
</evidence>
<dbReference type="PRINTS" id="PR00205">
    <property type="entry name" value="CADHERIN"/>
</dbReference>
<keyword evidence="6 9" id="KW-0472">Membrane</keyword>
<feature type="domain" description="Cadherin" evidence="11">
    <location>
        <begin position="2263"/>
        <end position="2368"/>
    </location>
</feature>
<evidence type="ECO:0000256" key="9">
    <source>
        <dbReference type="SAM" id="Phobius"/>
    </source>
</evidence>
<organism evidence="12">
    <name type="scientific">Hydra vulgaris</name>
    <name type="common">Hydra</name>
    <name type="synonym">Hydra attenuata</name>
    <dbReference type="NCBI Taxonomy" id="6087"/>
    <lineage>
        <taxon>Eukaryota</taxon>
        <taxon>Metazoa</taxon>
        <taxon>Cnidaria</taxon>
        <taxon>Hydrozoa</taxon>
        <taxon>Hydroidolina</taxon>
        <taxon>Anthoathecata</taxon>
        <taxon>Aplanulata</taxon>
        <taxon>Hydridae</taxon>
        <taxon>Hydra</taxon>
    </lineage>
</organism>
<keyword evidence="2 9" id="KW-0812">Transmembrane</keyword>
<feature type="domain" description="Cadherin" evidence="11">
    <location>
        <begin position="2582"/>
        <end position="2685"/>
    </location>
</feature>
<feature type="transmembrane region" description="Helical" evidence="9">
    <location>
        <begin position="2812"/>
        <end position="2835"/>
    </location>
</feature>
<dbReference type="FunFam" id="2.60.40.60:FF:000092">
    <property type="entry name" value="Protocadherin 8"/>
    <property type="match status" value="1"/>
</dbReference>
<feature type="domain" description="Cadherin" evidence="11">
    <location>
        <begin position="1751"/>
        <end position="1852"/>
    </location>
</feature>
<dbReference type="Pfam" id="PF00028">
    <property type="entry name" value="Cadherin"/>
    <property type="match status" value="17"/>
</dbReference>
<keyword evidence="5 9" id="KW-1133">Transmembrane helix</keyword>
<feature type="domain" description="Cadherin" evidence="11">
    <location>
        <begin position="182"/>
        <end position="262"/>
    </location>
</feature>
<dbReference type="CDD" id="cd11304">
    <property type="entry name" value="Cadherin_repeat"/>
    <property type="match status" value="22"/>
</dbReference>
<feature type="domain" description="Cadherin" evidence="11">
    <location>
        <begin position="1867"/>
        <end position="1955"/>
    </location>
</feature>
<dbReference type="GO" id="GO:0005886">
    <property type="term" value="C:plasma membrane"/>
    <property type="evidence" value="ECO:0007669"/>
    <property type="project" value="UniProtKB-SubCell"/>
</dbReference>
<feature type="region of interest" description="Disordered" evidence="8">
    <location>
        <begin position="2949"/>
        <end position="2988"/>
    </location>
</feature>
<proteinExistence type="evidence at transcript level"/>
<gene>
    <name evidence="12" type="primary">DCHS1</name>
</gene>
<dbReference type="SUPFAM" id="SSF49313">
    <property type="entry name" value="Cadherin-like"/>
    <property type="match status" value="24"/>
</dbReference>
<feature type="domain" description="Cadherin" evidence="11">
    <location>
        <begin position="2686"/>
        <end position="2796"/>
    </location>
</feature>